<name>A0ABD5TE71_9EURY</name>
<reference evidence="3 4" key="1">
    <citation type="journal article" date="2019" name="Int. J. Syst. Evol. Microbiol.">
        <title>The Global Catalogue of Microorganisms (GCM) 10K type strain sequencing project: providing services to taxonomists for standard genome sequencing and annotation.</title>
        <authorList>
            <consortium name="The Broad Institute Genomics Platform"/>
            <consortium name="The Broad Institute Genome Sequencing Center for Infectious Disease"/>
            <person name="Wu L."/>
            <person name="Ma J."/>
        </authorList>
    </citation>
    <scope>NUCLEOTIDE SEQUENCE [LARGE SCALE GENOMIC DNA]</scope>
    <source>
        <strain evidence="3 4">SYNS20</strain>
    </source>
</reference>
<comment type="caution">
    <text evidence="3">The sequence shown here is derived from an EMBL/GenBank/DDBJ whole genome shotgun (WGS) entry which is preliminary data.</text>
</comment>
<dbReference type="PANTHER" id="PTHR16026:SF0">
    <property type="entry name" value="CARTILAGE ACIDIC PROTEIN 1"/>
    <property type="match status" value="1"/>
</dbReference>
<accession>A0ABD5TE71</accession>
<feature type="compositionally biased region" description="Basic and acidic residues" evidence="1">
    <location>
        <begin position="74"/>
        <end position="86"/>
    </location>
</feature>
<evidence type="ECO:0000313" key="3">
    <source>
        <dbReference type="EMBL" id="MFC6786014.1"/>
    </source>
</evidence>
<organism evidence="3 4">
    <name type="scientific">Halobaculum halobium</name>
    <dbReference type="NCBI Taxonomy" id="3032281"/>
    <lineage>
        <taxon>Archaea</taxon>
        <taxon>Methanobacteriati</taxon>
        <taxon>Methanobacteriota</taxon>
        <taxon>Stenosarchaea group</taxon>
        <taxon>Halobacteria</taxon>
        <taxon>Halobacteriales</taxon>
        <taxon>Haloferacaceae</taxon>
        <taxon>Halobaculum</taxon>
    </lineage>
</organism>
<gene>
    <name evidence="3" type="ORF">ACFQFD_08495</name>
</gene>
<dbReference type="AlphaFoldDB" id="A0ABD5TE71"/>
<feature type="domain" description="ASPIC/UnbV" evidence="2">
    <location>
        <begin position="11"/>
        <end position="74"/>
    </location>
</feature>
<protein>
    <submittedName>
        <fullName evidence="3">ASPIC/UnbV domain-containing protein</fullName>
    </submittedName>
</protein>
<dbReference type="RefSeq" id="WP_284062831.1">
    <property type="nucleotide sequence ID" value="NZ_CP126158.1"/>
</dbReference>
<dbReference type="Pfam" id="PF07593">
    <property type="entry name" value="UnbV_ASPIC"/>
    <property type="match status" value="1"/>
</dbReference>
<feature type="region of interest" description="Disordered" evidence="1">
    <location>
        <begin position="61"/>
        <end position="86"/>
    </location>
</feature>
<sequence>MRPTTQYGAPARGAAVTVETASWTRTKVVCAGSSYLCQMEPVAHFGLGDEAPERFTVRWPDGREVTREAPAPRTQHEVEHPMAPRF</sequence>
<evidence type="ECO:0000259" key="2">
    <source>
        <dbReference type="Pfam" id="PF07593"/>
    </source>
</evidence>
<keyword evidence="4" id="KW-1185">Reference proteome</keyword>
<proteinExistence type="predicted"/>
<evidence type="ECO:0000313" key="4">
    <source>
        <dbReference type="Proteomes" id="UP001596443"/>
    </source>
</evidence>
<dbReference type="EMBL" id="JBHSWX010000012">
    <property type="protein sequence ID" value="MFC6786014.1"/>
    <property type="molecule type" value="Genomic_DNA"/>
</dbReference>
<dbReference type="PANTHER" id="PTHR16026">
    <property type="entry name" value="CARTILAGE ACIDIC PROTEIN 1"/>
    <property type="match status" value="1"/>
</dbReference>
<dbReference type="GeneID" id="81209080"/>
<evidence type="ECO:0000256" key="1">
    <source>
        <dbReference type="SAM" id="MobiDB-lite"/>
    </source>
</evidence>
<dbReference type="InterPro" id="IPR027039">
    <property type="entry name" value="Crtac1"/>
</dbReference>
<dbReference type="InterPro" id="IPR011519">
    <property type="entry name" value="UnbV_ASPIC"/>
</dbReference>
<dbReference type="Proteomes" id="UP001596443">
    <property type="component" value="Unassembled WGS sequence"/>
</dbReference>